<comment type="caution">
    <text evidence="1">The sequence shown here is derived from an EMBL/GenBank/DDBJ whole genome shotgun (WGS) entry which is preliminary data.</text>
</comment>
<dbReference type="RefSeq" id="WP_247028092.1">
    <property type="nucleotide sequence ID" value="NZ_JALKCH010000004.1"/>
</dbReference>
<organism evidence="1 2">
    <name type="scientific">Ancylobacter crimeensis</name>
    <dbReference type="NCBI Taxonomy" id="2579147"/>
    <lineage>
        <taxon>Bacteria</taxon>
        <taxon>Pseudomonadati</taxon>
        <taxon>Pseudomonadota</taxon>
        <taxon>Alphaproteobacteria</taxon>
        <taxon>Hyphomicrobiales</taxon>
        <taxon>Xanthobacteraceae</taxon>
        <taxon>Ancylobacter</taxon>
    </lineage>
</organism>
<keyword evidence="2" id="KW-1185">Reference proteome</keyword>
<gene>
    <name evidence="1" type="ORF">MWN34_07360</name>
</gene>
<evidence type="ECO:0000313" key="1">
    <source>
        <dbReference type="EMBL" id="MCK0196730.1"/>
    </source>
</evidence>
<proteinExistence type="predicted"/>
<name>A0ABT0D9W6_9HYPH</name>
<sequence length="110" mass="11730">MQNPLQSCAAMLSQLVRTTPRLERPSAAREGAYGEAGWLLSRNTLAATARYRLGDGTGTLESEVATLLEVEQAGRGVLVLADGRALDIVLQRTGTAVAAFTVLGERRQMS</sequence>
<dbReference type="EMBL" id="JALKCH010000004">
    <property type="protein sequence ID" value="MCK0196730.1"/>
    <property type="molecule type" value="Genomic_DNA"/>
</dbReference>
<protein>
    <submittedName>
        <fullName evidence="1">Uncharacterized protein</fullName>
    </submittedName>
</protein>
<reference evidence="1 2" key="1">
    <citation type="submission" date="2022-04" db="EMBL/GenBank/DDBJ databases">
        <authorList>
            <person name="Grouzdev D.S."/>
            <person name="Pantiukh K.S."/>
            <person name="Krutkina M.S."/>
        </authorList>
    </citation>
    <scope>NUCLEOTIDE SEQUENCE [LARGE SCALE GENOMIC DNA]</scope>
    <source>
        <strain evidence="1 2">6x-1</strain>
    </source>
</reference>
<accession>A0ABT0D9W6</accession>
<dbReference type="Proteomes" id="UP001203284">
    <property type="component" value="Unassembled WGS sequence"/>
</dbReference>
<evidence type="ECO:0000313" key="2">
    <source>
        <dbReference type="Proteomes" id="UP001203284"/>
    </source>
</evidence>